<feature type="transmembrane region" description="Helical" evidence="1">
    <location>
        <begin position="79"/>
        <end position="102"/>
    </location>
</feature>
<feature type="transmembrane region" description="Helical" evidence="1">
    <location>
        <begin position="45"/>
        <end position="67"/>
    </location>
</feature>
<feature type="domain" description="DUF218" evidence="2">
    <location>
        <begin position="184"/>
        <end position="334"/>
    </location>
</feature>
<dbReference type="AlphaFoldDB" id="I7IW23"/>
<keyword evidence="4" id="KW-1185">Reference proteome</keyword>
<evidence type="ECO:0000313" key="3">
    <source>
        <dbReference type="EMBL" id="CCI82443.1"/>
    </source>
</evidence>
<dbReference type="CDD" id="cd06259">
    <property type="entry name" value="YdcF-like"/>
    <property type="match status" value="1"/>
</dbReference>
<dbReference type="InterPro" id="IPR003848">
    <property type="entry name" value="DUF218"/>
</dbReference>
<evidence type="ECO:0000259" key="2">
    <source>
        <dbReference type="Pfam" id="PF02698"/>
    </source>
</evidence>
<dbReference type="GO" id="GO:0043164">
    <property type="term" value="P:Gram-negative-bacterium-type cell wall biogenesis"/>
    <property type="evidence" value="ECO:0007669"/>
    <property type="project" value="TreeGrafter"/>
</dbReference>
<dbReference type="PATRIC" id="fig|1423758.3.peg.1829"/>
<reference evidence="3 4" key="1">
    <citation type="submission" date="2012-06" db="EMBL/GenBank/DDBJ databases">
        <title>Draft Genome Sequence of Lactobacillus hominis Strain CRBIP 24.179T, isolated from human intestine.</title>
        <authorList>
            <person name="Cousin S."/>
            <person name="Ma L."/>
            <person name="Bizet C."/>
            <person name="Loux V."/>
            <person name="Bouchier C."/>
            <person name="Clermont D."/>
            <person name="Creno S."/>
        </authorList>
    </citation>
    <scope>NUCLEOTIDE SEQUENCE [LARGE SCALE GENOMIC DNA]</scope>
    <source>
        <strain evidence="4">CRBIP 24.179T</strain>
    </source>
</reference>
<dbReference type="eggNOG" id="COG1434">
    <property type="taxonomic scope" value="Bacteria"/>
</dbReference>
<feature type="transmembrane region" description="Helical" evidence="1">
    <location>
        <begin position="345"/>
        <end position="365"/>
    </location>
</feature>
<feature type="transmembrane region" description="Helical" evidence="1">
    <location>
        <begin position="145"/>
        <end position="173"/>
    </location>
</feature>
<evidence type="ECO:0000313" key="4">
    <source>
        <dbReference type="Proteomes" id="UP000009320"/>
    </source>
</evidence>
<dbReference type="GO" id="GO:0000270">
    <property type="term" value="P:peptidoglycan metabolic process"/>
    <property type="evidence" value="ECO:0007669"/>
    <property type="project" value="TreeGrafter"/>
</dbReference>
<organism evidence="3 4">
    <name type="scientific">Lactobacillus hominis DSM 23910 = CRBIP 24.179</name>
    <dbReference type="NCBI Taxonomy" id="1423758"/>
    <lineage>
        <taxon>Bacteria</taxon>
        <taxon>Bacillati</taxon>
        <taxon>Bacillota</taxon>
        <taxon>Bacilli</taxon>
        <taxon>Lactobacillales</taxon>
        <taxon>Lactobacillaceae</taxon>
        <taxon>Lactobacillus</taxon>
    </lineage>
</organism>
<dbReference type="PANTHER" id="PTHR30336:SF18">
    <property type="entry name" value="MEMBRANE PROTEIN"/>
    <property type="match status" value="1"/>
</dbReference>
<name>I7IW23_9LACO</name>
<dbReference type="GO" id="GO:0005886">
    <property type="term" value="C:plasma membrane"/>
    <property type="evidence" value="ECO:0007669"/>
    <property type="project" value="TreeGrafter"/>
</dbReference>
<proteinExistence type="predicted"/>
<dbReference type="PANTHER" id="PTHR30336">
    <property type="entry name" value="INNER MEMBRANE PROTEIN, PROBABLE PERMEASE"/>
    <property type="match status" value="1"/>
</dbReference>
<sequence>MTKLSQYLEHVFSYFLHNELTILSIALFITLAIFLISWLIEPRRLLNGILFTIFGLTFLAWFAVLIFSQNNQALNYTFGSLAIATMFGIIFLVLFSWVFFLWNAYFVWKYESHTLPNLLTLFISLGMIFIWIIERIGLLNNLPQWVNLILSASIFIALYLAFVMYNFLINLLLYQFVPRHYRQDYLIVLGAGLIQGKKVSRLLGARIDRAIAFSNKQYDKGKKRPKIIMSGGQGPDEDVSEAFAMKEYAVSHGMPEEYILLEDNSRNTEQNMAFSKKVATSDYGSEKFKAKFFTNNYHLLRAGLYAKAVHLKANGVGATTRLYFLPNAIIREFAGTFVMHKKRHFIVIGLITLFFIAQAIIILLGNGKWRMI</sequence>
<comment type="caution">
    <text evidence="3">The sequence shown here is derived from an EMBL/GenBank/DDBJ whole genome shotgun (WGS) entry which is preliminary data.</text>
</comment>
<dbReference type="OrthoDB" id="9782395at2"/>
<evidence type="ECO:0000256" key="1">
    <source>
        <dbReference type="SAM" id="Phobius"/>
    </source>
</evidence>
<accession>I7IW23</accession>
<gene>
    <name evidence="3" type="ORF">BN55_04925</name>
</gene>
<dbReference type="Pfam" id="PF02698">
    <property type="entry name" value="DUF218"/>
    <property type="match status" value="1"/>
</dbReference>
<protein>
    <submittedName>
        <fullName evidence="3">Integral membrane protein</fullName>
    </submittedName>
</protein>
<feature type="transmembrane region" description="Helical" evidence="1">
    <location>
        <begin position="114"/>
        <end position="133"/>
    </location>
</feature>
<keyword evidence="1" id="KW-0812">Transmembrane</keyword>
<dbReference type="RefSeq" id="WP_008471527.1">
    <property type="nucleotide sequence ID" value="NZ_AYZP01000008.1"/>
</dbReference>
<dbReference type="InterPro" id="IPR014729">
    <property type="entry name" value="Rossmann-like_a/b/a_fold"/>
</dbReference>
<dbReference type="GeneID" id="82847650"/>
<dbReference type="EMBL" id="CAKE01000022">
    <property type="protein sequence ID" value="CCI82443.1"/>
    <property type="molecule type" value="Genomic_DNA"/>
</dbReference>
<dbReference type="Proteomes" id="UP000009320">
    <property type="component" value="Unassembled WGS sequence"/>
</dbReference>
<keyword evidence="1" id="KW-1133">Transmembrane helix</keyword>
<dbReference type="STRING" id="1423758.FC41_GL001794"/>
<dbReference type="Gene3D" id="3.40.50.620">
    <property type="entry name" value="HUPs"/>
    <property type="match status" value="1"/>
</dbReference>
<keyword evidence="1" id="KW-0472">Membrane</keyword>
<dbReference type="InterPro" id="IPR051599">
    <property type="entry name" value="Cell_Envelope_Assoc"/>
</dbReference>
<feature type="transmembrane region" description="Helical" evidence="1">
    <location>
        <begin position="20"/>
        <end position="40"/>
    </location>
</feature>